<proteinExistence type="predicted"/>
<feature type="domain" description="Saposin B-type" evidence="3">
    <location>
        <begin position="46"/>
        <end position="123"/>
    </location>
</feature>
<dbReference type="Proteomes" id="UP000472270">
    <property type="component" value="Unassembled WGS sequence"/>
</dbReference>
<evidence type="ECO:0000259" key="3">
    <source>
        <dbReference type="PROSITE" id="PS50015"/>
    </source>
</evidence>
<dbReference type="PROSITE" id="PS50015">
    <property type="entry name" value="SAP_B"/>
    <property type="match status" value="1"/>
</dbReference>
<accession>A0A673KVV9</accession>
<dbReference type="InterPro" id="IPR008139">
    <property type="entry name" value="SaposinB_dom"/>
</dbReference>
<evidence type="ECO:0000313" key="4">
    <source>
        <dbReference type="Ensembl" id="ENSSRHP00000070738.1"/>
    </source>
</evidence>
<keyword evidence="2" id="KW-0472">Membrane</keyword>
<dbReference type="SUPFAM" id="SSF47862">
    <property type="entry name" value="Saposin"/>
    <property type="match status" value="1"/>
</dbReference>
<name>A0A673KVV9_9TELE</name>
<keyword evidence="2" id="KW-0812">Transmembrane</keyword>
<dbReference type="Gene3D" id="1.10.225.10">
    <property type="entry name" value="Saposin-like"/>
    <property type="match status" value="1"/>
</dbReference>
<protein>
    <recommendedName>
        <fullName evidence="3">Saposin B-type domain-containing protein</fullName>
    </recommendedName>
</protein>
<keyword evidence="5" id="KW-1185">Reference proteome</keyword>
<keyword evidence="1" id="KW-1015">Disulfide bond</keyword>
<reference evidence="4" key="1">
    <citation type="submission" date="2025-08" db="UniProtKB">
        <authorList>
            <consortium name="Ensembl"/>
        </authorList>
    </citation>
    <scope>IDENTIFICATION</scope>
</reference>
<evidence type="ECO:0000256" key="1">
    <source>
        <dbReference type="ARBA" id="ARBA00023157"/>
    </source>
</evidence>
<dbReference type="AlphaFoldDB" id="A0A673KVV9"/>
<dbReference type="SMART" id="SM00741">
    <property type="entry name" value="SapB"/>
    <property type="match status" value="1"/>
</dbReference>
<sequence length="123" mass="13874">MLCLSRQSNGEQTGEIKYIHLLRGKMLNTNFFPLAIFNFLPLSLPQIIYCPTCKAILRKLITYIGKTATKEGVNRLLDRICKKIRISGCTRFLQKYKNKLVIALLSGDKAGTICVKLKLLGRG</sequence>
<keyword evidence="2" id="KW-1133">Transmembrane helix</keyword>
<evidence type="ECO:0000256" key="2">
    <source>
        <dbReference type="SAM" id="Phobius"/>
    </source>
</evidence>
<organism evidence="4 5">
    <name type="scientific">Sinocyclocheilus rhinocerous</name>
    <dbReference type="NCBI Taxonomy" id="307959"/>
    <lineage>
        <taxon>Eukaryota</taxon>
        <taxon>Metazoa</taxon>
        <taxon>Chordata</taxon>
        <taxon>Craniata</taxon>
        <taxon>Vertebrata</taxon>
        <taxon>Euteleostomi</taxon>
        <taxon>Actinopterygii</taxon>
        <taxon>Neopterygii</taxon>
        <taxon>Teleostei</taxon>
        <taxon>Ostariophysi</taxon>
        <taxon>Cypriniformes</taxon>
        <taxon>Cyprinidae</taxon>
        <taxon>Cyprininae</taxon>
        <taxon>Sinocyclocheilus</taxon>
    </lineage>
</organism>
<dbReference type="InterPro" id="IPR011001">
    <property type="entry name" value="Saposin-like"/>
</dbReference>
<evidence type="ECO:0000313" key="5">
    <source>
        <dbReference type="Proteomes" id="UP000472270"/>
    </source>
</evidence>
<feature type="transmembrane region" description="Helical" evidence="2">
    <location>
        <begin position="31"/>
        <end position="50"/>
    </location>
</feature>
<dbReference type="Ensembl" id="ENSSRHT00000072664.1">
    <property type="protein sequence ID" value="ENSSRHP00000070738.1"/>
    <property type="gene ID" value="ENSSRHG00000035192.1"/>
</dbReference>
<reference evidence="4" key="2">
    <citation type="submission" date="2025-09" db="UniProtKB">
        <authorList>
            <consortium name="Ensembl"/>
        </authorList>
    </citation>
    <scope>IDENTIFICATION</scope>
</reference>